<sequence>MRTIQFPPYLQEGDRVTIISPAGKIDKNFLKDAKKTLESWGLEVVISKHAAGEAGRFSGSVKQRTADLQSAMDDESTKAILCSRGGYGAIHLIDQIDFTKFRENPKWLLGYSDITLLHELLQYNGFASVHSPMARHLSVEPKDDVCSLHLKNLLFGELPTYQSPKHKLNIKGTAKGTLRGGNLSVLYGLRGTPYDFPAEGTILFIEDIGERPYHIDRMMNNLKLGGVLEKLSGLIVGQFTEYEEDLSIGKEVYEMIADMVKPYGYPVCFNFPVGHVVNNVPLICGCETELTVGNNGAELIFK</sequence>
<dbReference type="InterPro" id="IPR027478">
    <property type="entry name" value="LdcA_N"/>
</dbReference>
<feature type="domain" description="LD-carboxypeptidase C-terminal" evidence="8">
    <location>
        <begin position="175"/>
        <end position="290"/>
    </location>
</feature>
<feature type="active site" description="Nucleophile" evidence="6">
    <location>
        <position position="112"/>
    </location>
</feature>
<keyword evidence="4" id="KW-0378">Hydrolase</keyword>
<evidence type="ECO:0000256" key="1">
    <source>
        <dbReference type="ARBA" id="ARBA00010233"/>
    </source>
</evidence>
<keyword evidence="5" id="KW-0720">Serine protease</keyword>
<dbReference type="InterPro" id="IPR029062">
    <property type="entry name" value="Class_I_gatase-like"/>
</dbReference>
<gene>
    <name evidence="9" type="ORF">SAMN05444405_10570</name>
</gene>
<dbReference type="Pfam" id="PF02016">
    <property type="entry name" value="Peptidase_S66"/>
    <property type="match status" value="1"/>
</dbReference>
<dbReference type="GO" id="GO:0006508">
    <property type="term" value="P:proteolysis"/>
    <property type="evidence" value="ECO:0007669"/>
    <property type="project" value="UniProtKB-KW"/>
</dbReference>
<evidence type="ECO:0000259" key="7">
    <source>
        <dbReference type="Pfam" id="PF02016"/>
    </source>
</evidence>
<dbReference type="PANTHER" id="PTHR30237">
    <property type="entry name" value="MURAMOYLTETRAPEPTIDE CARBOXYPEPTIDASE"/>
    <property type="match status" value="1"/>
</dbReference>
<dbReference type="RefSeq" id="WP_073400216.1">
    <property type="nucleotide sequence ID" value="NZ_FQTV01000005.1"/>
</dbReference>
<comment type="similarity">
    <text evidence="1">Belongs to the peptidase S66 family.</text>
</comment>
<dbReference type="InterPro" id="IPR040921">
    <property type="entry name" value="Peptidase_S66C"/>
</dbReference>
<dbReference type="InterPro" id="IPR040449">
    <property type="entry name" value="Peptidase_S66_N"/>
</dbReference>
<dbReference type="GO" id="GO:0004180">
    <property type="term" value="F:carboxypeptidase activity"/>
    <property type="evidence" value="ECO:0007669"/>
    <property type="project" value="UniProtKB-KW"/>
</dbReference>
<keyword evidence="2 9" id="KW-0121">Carboxypeptidase</keyword>
<keyword evidence="3" id="KW-0645">Protease</keyword>
<dbReference type="STRING" id="1297750.SAMN05444405_10570"/>
<dbReference type="CDD" id="cd07025">
    <property type="entry name" value="Peptidase_S66"/>
    <property type="match status" value="1"/>
</dbReference>
<feature type="active site" description="Charge relay system" evidence="6">
    <location>
        <position position="206"/>
    </location>
</feature>
<evidence type="ECO:0000313" key="10">
    <source>
        <dbReference type="Proteomes" id="UP000184509"/>
    </source>
</evidence>
<evidence type="ECO:0000259" key="8">
    <source>
        <dbReference type="Pfam" id="PF17676"/>
    </source>
</evidence>
<dbReference type="PANTHER" id="PTHR30237:SF2">
    <property type="entry name" value="MUREIN TETRAPEPTIDE CARBOXYPEPTIDASE"/>
    <property type="match status" value="1"/>
</dbReference>
<feature type="domain" description="LD-carboxypeptidase N-terminal" evidence="7">
    <location>
        <begin position="16"/>
        <end position="130"/>
    </location>
</feature>
<evidence type="ECO:0000256" key="2">
    <source>
        <dbReference type="ARBA" id="ARBA00022645"/>
    </source>
</evidence>
<dbReference type="SUPFAM" id="SSF141986">
    <property type="entry name" value="LD-carboxypeptidase A C-terminal domain-like"/>
    <property type="match status" value="1"/>
</dbReference>
<dbReference type="Gene3D" id="3.50.30.60">
    <property type="entry name" value="LD-carboxypeptidase A C-terminal domain-like"/>
    <property type="match status" value="1"/>
</dbReference>
<dbReference type="AlphaFoldDB" id="A0A1M4YT02"/>
<keyword evidence="10" id="KW-1185">Reference proteome</keyword>
<evidence type="ECO:0000256" key="6">
    <source>
        <dbReference type="PIRSR" id="PIRSR028757-1"/>
    </source>
</evidence>
<dbReference type="OrthoDB" id="9807329at2"/>
<dbReference type="InterPro" id="IPR003507">
    <property type="entry name" value="S66_fam"/>
</dbReference>
<dbReference type="Gene3D" id="3.40.50.10740">
    <property type="entry name" value="Class I glutamine amidotransferase-like"/>
    <property type="match status" value="1"/>
</dbReference>
<accession>A0A1M4YT02</accession>
<protein>
    <submittedName>
        <fullName evidence="9">Muramoyltetrapeptide carboxypeptidase</fullName>
    </submittedName>
</protein>
<proteinExistence type="inferred from homology"/>
<feature type="active site" description="Charge relay system" evidence="6">
    <location>
        <position position="275"/>
    </location>
</feature>
<evidence type="ECO:0000256" key="5">
    <source>
        <dbReference type="ARBA" id="ARBA00022825"/>
    </source>
</evidence>
<dbReference type="GO" id="GO:0008236">
    <property type="term" value="F:serine-type peptidase activity"/>
    <property type="evidence" value="ECO:0007669"/>
    <property type="project" value="UniProtKB-KW"/>
</dbReference>
<name>A0A1M4YT02_9BACE</name>
<dbReference type="EMBL" id="FQTV01000005">
    <property type="protein sequence ID" value="SHF08881.1"/>
    <property type="molecule type" value="Genomic_DNA"/>
</dbReference>
<organism evidence="9 10">
    <name type="scientific">Bacteroides luti</name>
    <dbReference type="NCBI Taxonomy" id="1297750"/>
    <lineage>
        <taxon>Bacteria</taxon>
        <taxon>Pseudomonadati</taxon>
        <taxon>Bacteroidota</taxon>
        <taxon>Bacteroidia</taxon>
        <taxon>Bacteroidales</taxon>
        <taxon>Bacteroidaceae</taxon>
        <taxon>Bacteroides</taxon>
    </lineage>
</organism>
<dbReference type="Pfam" id="PF17676">
    <property type="entry name" value="Peptidase_S66C"/>
    <property type="match status" value="1"/>
</dbReference>
<reference evidence="9 10" key="1">
    <citation type="submission" date="2016-11" db="EMBL/GenBank/DDBJ databases">
        <authorList>
            <person name="Jaros S."/>
            <person name="Januszkiewicz K."/>
            <person name="Wedrychowicz H."/>
        </authorList>
    </citation>
    <scope>NUCLEOTIDE SEQUENCE [LARGE SCALE GENOMIC DNA]</scope>
    <source>
        <strain evidence="9 10">DSM 26991</strain>
    </source>
</reference>
<dbReference type="SUPFAM" id="SSF52317">
    <property type="entry name" value="Class I glutamine amidotransferase-like"/>
    <property type="match status" value="1"/>
</dbReference>
<dbReference type="PIRSF" id="PIRSF028757">
    <property type="entry name" value="LD-carboxypeptidase"/>
    <property type="match status" value="1"/>
</dbReference>
<evidence type="ECO:0000256" key="4">
    <source>
        <dbReference type="ARBA" id="ARBA00022801"/>
    </source>
</evidence>
<dbReference type="Proteomes" id="UP000184509">
    <property type="component" value="Unassembled WGS sequence"/>
</dbReference>
<evidence type="ECO:0000256" key="3">
    <source>
        <dbReference type="ARBA" id="ARBA00022670"/>
    </source>
</evidence>
<evidence type="ECO:0000313" key="9">
    <source>
        <dbReference type="EMBL" id="SHF08881.1"/>
    </source>
</evidence>
<dbReference type="InterPro" id="IPR027461">
    <property type="entry name" value="Carboxypeptidase_A_C_sf"/>
</dbReference>